<evidence type="ECO:0000256" key="6">
    <source>
        <dbReference type="SAM" id="MobiDB-lite"/>
    </source>
</evidence>
<keyword evidence="5" id="KW-0067">ATP-binding</keyword>
<feature type="region of interest" description="Disordered" evidence="6">
    <location>
        <begin position="357"/>
        <end position="379"/>
    </location>
</feature>
<dbReference type="EMBL" id="JARBJD010000081">
    <property type="protein sequence ID" value="KAK2954232.1"/>
    <property type="molecule type" value="Genomic_DNA"/>
</dbReference>
<dbReference type="PROSITE" id="PS00108">
    <property type="entry name" value="PROTEIN_KINASE_ST"/>
    <property type="match status" value="1"/>
</dbReference>
<dbReference type="SMART" id="SM00220">
    <property type="entry name" value="S_TKc"/>
    <property type="match status" value="1"/>
</dbReference>
<name>A0ABQ9XP84_9EUKA</name>
<evidence type="ECO:0000256" key="1">
    <source>
        <dbReference type="ARBA" id="ARBA00012513"/>
    </source>
</evidence>
<dbReference type="InterPro" id="IPR011009">
    <property type="entry name" value="Kinase-like_dom_sf"/>
</dbReference>
<dbReference type="PANTHER" id="PTHR43671:SF13">
    <property type="entry name" value="SERINE_THREONINE-PROTEIN KINASE NEK2"/>
    <property type="match status" value="1"/>
</dbReference>
<feature type="region of interest" description="Disordered" evidence="6">
    <location>
        <begin position="281"/>
        <end position="342"/>
    </location>
</feature>
<dbReference type="InterPro" id="IPR050660">
    <property type="entry name" value="NEK_Ser/Thr_kinase"/>
</dbReference>
<evidence type="ECO:0000256" key="5">
    <source>
        <dbReference type="ARBA" id="ARBA00022840"/>
    </source>
</evidence>
<proteinExistence type="predicted"/>
<dbReference type="Pfam" id="PF00069">
    <property type="entry name" value="Pkinase"/>
    <property type="match status" value="1"/>
</dbReference>
<keyword evidence="2 8" id="KW-0808">Transferase</keyword>
<feature type="compositionally biased region" description="Basic and acidic residues" evidence="6">
    <location>
        <begin position="369"/>
        <end position="379"/>
    </location>
</feature>
<dbReference type="InterPro" id="IPR008271">
    <property type="entry name" value="Ser/Thr_kinase_AS"/>
</dbReference>
<feature type="compositionally biased region" description="Basic and acidic residues" evidence="6">
    <location>
        <begin position="324"/>
        <end position="336"/>
    </location>
</feature>
<reference evidence="8 9" key="1">
    <citation type="journal article" date="2022" name="bioRxiv">
        <title>Genomics of Preaxostyla Flagellates Illuminates Evolutionary Transitions and the Path Towards Mitochondrial Loss.</title>
        <authorList>
            <person name="Novak L.V.F."/>
            <person name="Treitli S.C."/>
            <person name="Pyrih J."/>
            <person name="Halakuc P."/>
            <person name="Pipaliya S.V."/>
            <person name="Vacek V."/>
            <person name="Brzon O."/>
            <person name="Soukal P."/>
            <person name="Eme L."/>
            <person name="Dacks J.B."/>
            <person name="Karnkowska A."/>
            <person name="Elias M."/>
            <person name="Hampl V."/>
        </authorList>
    </citation>
    <scope>NUCLEOTIDE SEQUENCE [LARGE SCALE GENOMIC DNA]</scope>
    <source>
        <strain evidence="8">NAU3</strain>
        <tissue evidence="8">Gut</tissue>
    </source>
</reference>
<organism evidence="8 9">
    <name type="scientific">Blattamonas nauphoetae</name>
    <dbReference type="NCBI Taxonomy" id="2049346"/>
    <lineage>
        <taxon>Eukaryota</taxon>
        <taxon>Metamonada</taxon>
        <taxon>Preaxostyla</taxon>
        <taxon>Oxymonadida</taxon>
        <taxon>Blattamonas</taxon>
    </lineage>
</organism>
<comment type="caution">
    <text evidence="8">The sequence shown here is derived from an EMBL/GenBank/DDBJ whole genome shotgun (WGS) entry which is preliminary data.</text>
</comment>
<accession>A0ABQ9XP84</accession>
<dbReference type="Proteomes" id="UP001281761">
    <property type="component" value="Unassembled WGS sequence"/>
</dbReference>
<sequence>MIRSPTAPDGYSIVRQISSGGFGDVFELRHNRSRVHYAGKMIQCLTPKAQEQIDREVARLRMFNHPGIVKLKEVKSMANMKVIVMELGGQSLAEKVQYYKGLGDDFPRNLVYQVIKTASSALNAMHSCSGGPVAHGDIKLENILLDDEGNVKLCDLGAAVREDDTASHSVMTYIYMSPERANSPSLQATAQADVWALGVVLHQLLFGKPHLQSTSLPQLVKDIDDFRVQMIGHECGQNERFLLMKLLDPNPRTRITSYQLCDPDTLRCLVNSADDVWRVLDSGTPPQQPQQQYEYNPPLPLRYQPPEYSPPQYSPPPSQPIERQPARRIVETRPAPEPRMNFMERGLRDYHERAMAVMQNSRDRRNRGERRGRDRVGFD</sequence>
<feature type="compositionally biased region" description="Pro residues" evidence="6">
    <location>
        <begin position="307"/>
        <end position="319"/>
    </location>
</feature>
<keyword evidence="3" id="KW-0547">Nucleotide-binding</keyword>
<evidence type="ECO:0000313" key="9">
    <source>
        <dbReference type="Proteomes" id="UP001281761"/>
    </source>
</evidence>
<protein>
    <recommendedName>
        <fullName evidence="1">non-specific serine/threonine protein kinase</fullName>
        <ecNumber evidence="1">2.7.11.1</ecNumber>
    </recommendedName>
</protein>
<keyword evidence="4 8" id="KW-0418">Kinase</keyword>
<dbReference type="InterPro" id="IPR000719">
    <property type="entry name" value="Prot_kinase_dom"/>
</dbReference>
<dbReference type="PANTHER" id="PTHR43671">
    <property type="entry name" value="SERINE/THREONINE-PROTEIN KINASE NEK"/>
    <property type="match status" value="1"/>
</dbReference>
<gene>
    <name evidence="8" type="ORF">BLNAU_10887</name>
</gene>
<evidence type="ECO:0000256" key="4">
    <source>
        <dbReference type="ARBA" id="ARBA00022777"/>
    </source>
</evidence>
<dbReference type="SUPFAM" id="SSF56112">
    <property type="entry name" value="Protein kinase-like (PK-like)"/>
    <property type="match status" value="1"/>
</dbReference>
<dbReference type="PROSITE" id="PS50011">
    <property type="entry name" value="PROTEIN_KINASE_DOM"/>
    <property type="match status" value="1"/>
</dbReference>
<evidence type="ECO:0000313" key="8">
    <source>
        <dbReference type="EMBL" id="KAK2954232.1"/>
    </source>
</evidence>
<keyword evidence="9" id="KW-1185">Reference proteome</keyword>
<dbReference type="EC" id="2.7.11.1" evidence="1"/>
<dbReference type="GO" id="GO:0004674">
    <property type="term" value="F:protein serine/threonine kinase activity"/>
    <property type="evidence" value="ECO:0007669"/>
    <property type="project" value="UniProtKB-EC"/>
</dbReference>
<evidence type="ECO:0000256" key="2">
    <source>
        <dbReference type="ARBA" id="ARBA00022679"/>
    </source>
</evidence>
<dbReference type="Gene3D" id="1.10.510.10">
    <property type="entry name" value="Transferase(Phosphotransferase) domain 1"/>
    <property type="match status" value="1"/>
</dbReference>
<feature type="domain" description="Protein kinase" evidence="7">
    <location>
        <begin position="11"/>
        <end position="266"/>
    </location>
</feature>
<evidence type="ECO:0000259" key="7">
    <source>
        <dbReference type="PROSITE" id="PS50011"/>
    </source>
</evidence>
<evidence type="ECO:0000256" key="3">
    <source>
        <dbReference type="ARBA" id="ARBA00022741"/>
    </source>
</evidence>